<evidence type="ECO:0000256" key="2">
    <source>
        <dbReference type="ARBA" id="ARBA00022598"/>
    </source>
</evidence>
<dbReference type="PANTHER" id="PTHR43201:SF5">
    <property type="entry name" value="MEDIUM-CHAIN ACYL-COA LIGASE ACSF2, MITOCHONDRIAL"/>
    <property type="match status" value="1"/>
</dbReference>
<dbReference type="GO" id="GO:0031956">
    <property type="term" value="F:medium-chain fatty acid-CoA ligase activity"/>
    <property type="evidence" value="ECO:0007669"/>
    <property type="project" value="TreeGrafter"/>
</dbReference>
<dbReference type="InterPro" id="IPR020845">
    <property type="entry name" value="AMP-binding_CS"/>
</dbReference>
<evidence type="ECO:0000256" key="1">
    <source>
        <dbReference type="ARBA" id="ARBA00006432"/>
    </source>
</evidence>
<dbReference type="OrthoDB" id="9803968at2"/>
<dbReference type="Gene3D" id="3.40.50.12780">
    <property type="entry name" value="N-terminal domain of ligase-like"/>
    <property type="match status" value="1"/>
</dbReference>
<dbReference type="EMBL" id="CP018082">
    <property type="protein sequence ID" value="APE35410.1"/>
    <property type="molecule type" value="Genomic_DNA"/>
</dbReference>
<dbReference type="Pfam" id="PF13193">
    <property type="entry name" value="AMP-binding_C"/>
    <property type="match status" value="1"/>
</dbReference>
<feature type="domain" description="AMP-dependent synthetase/ligase" evidence="3">
    <location>
        <begin position="38"/>
        <end position="337"/>
    </location>
</feature>
<dbReference type="Proteomes" id="UP000183810">
    <property type="component" value="Chromosome"/>
</dbReference>
<dbReference type="PROSITE" id="PS00455">
    <property type="entry name" value="AMP_BINDING"/>
    <property type="match status" value="1"/>
</dbReference>
<name>A0A1J0VTS6_9NOCA</name>
<dbReference type="Gene3D" id="3.30.300.30">
    <property type="match status" value="1"/>
</dbReference>
<sequence length="477" mass="49659">MTPTVEERGTRGLFALVTDSGHRDSTIVEQLTDNTVAELTAAGVVGTTPVVLCLPNEVRWVAAYLALARIGAVSVPLNAGSAINEIAQVLEDSGARLALVPAAMAAGLADRFPDRLFWPDGVATGARMSPGPNLPDEVMTIAYTSGTTGRPKGVLQTRRAVTLGGRNIADRLSLNSGDVVLTALPLAHSYATNVLNATVWSGATAVVLPRFDETHLVATARRCGATVLAGVPTMYRRLLDQPNVSLPRLRCVVSAGQSAGADLATQWERSTGTAFVEGWGMTELAGFAALAAPDLPGRHGTVGTAVSGVRVQVDTGAPFGDARTGELCVAGPLVTPGHLNAARPIADGAWLRTGDLGSIGADGLVRILGRAKDVVLSGGFSIYPAEVERVLARHPDVEDVAVAGLPDPVRGEITCAWIVPRAGARLTVARIVEFCRPHLATYKMPRQIVVLPELPLSATGKLLRRDLPTPPAAGAPA</sequence>
<keyword evidence="2" id="KW-0436">Ligase</keyword>
<dbReference type="PANTHER" id="PTHR43201">
    <property type="entry name" value="ACYL-COA SYNTHETASE"/>
    <property type="match status" value="1"/>
</dbReference>
<evidence type="ECO:0008006" key="7">
    <source>
        <dbReference type="Google" id="ProtNLM"/>
    </source>
</evidence>
<dbReference type="InterPro" id="IPR042099">
    <property type="entry name" value="ANL_N_sf"/>
</dbReference>
<evidence type="ECO:0000313" key="5">
    <source>
        <dbReference type="EMBL" id="APE35410.1"/>
    </source>
</evidence>
<dbReference type="InterPro" id="IPR000873">
    <property type="entry name" value="AMP-dep_synth/lig_dom"/>
</dbReference>
<protein>
    <recommendedName>
        <fullName evidence="7">Long-chain fatty acid--CoA ligase</fullName>
    </recommendedName>
</protein>
<keyword evidence="6" id="KW-1185">Reference proteome</keyword>
<dbReference type="KEGG" id="nsl:BOX37_17290"/>
<comment type="similarity">
    <text evidence="1">Belongs to the ATP-dependent AMP-binding enzyme family.</text>
</comment>
<proteinExistence type="inferred from homology"/>
<evidence type="ECO:0000313" key="6">
    <source>
        <dbReference type="Proteomes" id="UP000183810"/>
    </source>
</evidence>
<evidence type="ECO:0000259" key="3">
    <source>
        <dbReference type="Pfam" id="PF00501"/>
    </source>
</evidence>
<dbReference type="GO" id="GO:0006631">
    <property type="term" value="P:fatty acid metabolic process"/>
    <property type="evidence" value="ECO:0007669"/>
    <property type="project" value="TreeGrafter"/>
</dbReference>
<feature type="domain" description="AMP-binding enzyme C-terminal" evidence="4">
    <location>
        <begin position="386"/>
        <end position="461"/>
    </location>
</feature>
<accession>A0A1J0VTS6</accession>
<dbReference type="InterPro" id="IPR025110">
    <property type="entry name" value="AMP-bd_C"/>
</dbReference>
<dbReference type="SUPFAM" id="SSF56801">
    <property type="entry name" value="Acetyl-CoA synthetase-like"/>
    <property type="match status" value="1"/>
</dbReference>
<dbReference type="Pfam" id="PF00501">
    <property type="entry name" value="AMP-binding"/>
    <property type="match status" value="1"/>
</dbReference>
<gene>
    <name evidence="5" type="ORF">BOX37_17290</name>
</gene>
<dbReference type="AlphaFoldDB" id="A0A1J0VTS6"/>
<organism evidence="5 6">
    <name type="scientific">Nocardia mangyaensis</name>
    <dbReference type="NCBI Taxonomy" id="2213200"/>
    <lineage>
        <taxon>Bacteria</taxon>
        <taxon>Bacillati</taxon>
        <taxon>Actinomycetota</taxon>
        <taxon>Actinomycetes</taxon>
        <taxon>Mycobacteriales</taxon>
        <taxon>Nocardiaceae</taxon>
        <taxon>Nocardia</taxon>
    </lineage>
</organism>
<evidence type="ECO:0000259" key="4">
    <source>
        <dbReference type="Pfam" id="PF13193"/>
    </source>
</evidence>
<reference evidence="5" key="1">
    <citation type="submission" date="2016-11" db="EMBL/GenBank/DDBJ databases">
        <authorList>
            <person name="Jaros S."/>
            <person name="Januszkiewicz K."/>
            <person name="Wedrychowicz H."/>
        </authorList>
    </citation>
    <scope>NUCLEOTIDE SEQUENCE [LARGE SCALE GENOMIC DNA]</scope>
    <source>
        <strain evidence="5">Y48</strain>
    </source>
</reference>
<dbReference type="RefSeq" id="WP_071928599.1">
    <property type="nucleotide sequence ID" value="NZ_CP018082.1"/>
</dbReference>
<dbReference type="InterPro" id="IPR045851">
    <property type="entry name" value="AMP-bd_C_sf"/>
</dbReference>